<comment type="caution">
    <text evidence="2">The sequence shown here is derived from an EMBL/GenBank/DDBJ whole genome shotgun (WGS) entry which is preliminary data.</text>
</comment>
<evidence type="ECO:0000313" key="3">
    <source>
        <dbReference type="Proteomes" id="UP000032142"/>
    </source>
</evidence>
<proteinExistence type="predicted"/>
<evidence type="ECO:0000256" key="1">
    <source>
        <dbReference type="SAM" id="Phobius"/>
    </source>
</evidence>
<protein>
    <submittedName>
        <fullName evidence="2">Poly [ADP-ribose] polymerase 1</fullName>
    </submittedName>
</protein>
<keyword evidence="1" id="KW-1133">Transmembrane helix</keyword>
<evidence type="ECO:0000313" key="2">
    <source>
        <dbReference type="EMBL" id="KHG04890.1"/>
    </source>
</evidence>
<dbReference type="AlphaFoldDB" id="A0A0B0MVX1"/>
<feature type="transmembrane region" description="Helical" evidence="1">
    <location>
        <begin position="20"/>
        <end position="39"/>
    </location>
</feature>
<gene>
    <name evidence="2" type="ORF">F383_29144</name>
</gene>
<name>A0A0B0MVX1_GOSAR</name>
<reference evidence="3" key="1">
    <citation type="submission" date="2014-09" db="EMBL/GenBank/DDBJ databases">
        <authorList>
            <person name="Mudge J."/>
            <person name="Ramaraj T."/>
            <person name="Lindquist I.E."/>
            <person name="Bharti A.K."/>
            <person name="Sundararajan A."/>
            <person name="Cameron C.T."/>
            <person name="Woodward J.E."/>
            <person name="May G.D."/>
            <person name="Brubaker C."/>
            <person name="Broadhvest J."/>
            <person name="Wilkins T.A."/>
        </authorList>
    </citation>
    <scope>NUCLEOTIDE SEQUENCE</scope>
    <source>
        <strain evidence="3">cv. AKA8401</strain>
    </source>
</reference>
<dbReference type="EMBL" id="JRRC01420100">
    <property type="protein sequence ID" value="KHG04890.1"/>
    <property type="molecule type" value="Genomic_DNA"/>
</dbReference>
<keyword evidence="1" id="KW-0812">Transmembrane</keyword>
<sequence length="40" mass="4942">MDMAVWLTHVRKSRPCWIPMWVHFLCFWPISRSFYSLVLT</sequence>
<dbReference type="Proteomes" id="UP000032142">
    <property type="component" value="Unassembled WGS sequence"/>
</dbReference>
<accession>A0A0B0MVX1</accession>
<keyword evidence="3" id="KW-1185">Reference proteome</keyword>
<organism evidence="2 3">
    <name type="scientific">Gossypium arboreum</name>
    <name type="common">Tree cotton</name>
    <name type="synonym">Gossypium nanking</name>
    <dbReference type="NCBI Taxonomy" id="29729"/>
    <lineage>
        <taxon>Eukaryota</taxon>
        <taxon>Viridiplantae</taxon>
        <taxon>Streptophyta</taxon>
        <taxon>Embryophyta</taxon>
        <taxon>Tracheophyta</taxon>
        <taxon>Spermatophyta</taxon>
        <taxon>Magnoliopsida</taxon>
        <taxon>eudicotyledons</taxon>
        <taxon>Gunneridae</taxon>
        <taxon>Pentapetalae</taxon>
        <taxon>rosids</taxon>
        <taxon>malvids</taxon>
        <taxon>Malvales</taxon>
        <taxon>Malvaceae</taxon>
        <taxon>Malvoideae</taxon>
        <taxon>Gossypium</taxon>
    </lineage>
</organism>
<keyword evidence="1" id="KW-0472">Membrane</keyword>